<keyword evidence="10 14" id="KW-0067">ATP-binding</keyword>
<dbReference type="SMART" id="SM00304">
    <property type="entry name" value="HAMP"/>
    <property type="match status" value="1"/>
</dbReference>
<dbReference type="Pfam" id="PF00672">
    <property type="entry name" value="HAMP"/>
    <property type="match status" value="1"/>
</dbReference>
<keyword evidence="9 14" id="KW-0418">Kinase</keyword>
<dbReference type="Gene3D" id="1.20.5.1930">
    <property type="match status" value="1"/>
</dbReference>
<dbReference type="InterPro" id="IPR011712">
    <property type="entry name" value="Sig_transdc_His_kin_sub3_dim/P"/>
</dbReference>
<dbReference type="SUPFAM" id="SSF158472">
    <property type="entry name" value="HAMP domain-like"/>
    <property type="match status" value="1"/>
</dbReference>
<dbReference type="RefSeq" id="WP_106454632.1">
    <property type="nucleotide sequence ID" value="NZ_PXYH01000028.1"/>
</dbReference>
<keyword evidence="11 15" id="KW-1133">Transmembrane helix</keyword>
<accession>A0A2P7QHM5</accession>
<dbReference type="CDD" id="cd06225">
    <property type="entry name" value="HAMP"/>
    <property type="match status" value="1"/>
</dbReference>
<dbReference type="InterPro" id="IPR003660">
    <property type="entry name" value="HAMP_dom"/>
</dbReference>
<evidence type="ECO:0000259" key="16">
    <source>
        <dbReference type="PROSITE" id="PS50109"/>
    </source>
</evidence>
<dbReference type="PANTHER" id="PTHR24421">
    <property type="entry name" value="NITRATE/NITRITE SENSOR PROTEIN NARX-RELATED"/>
    <property type="match status" value="1"/>
</dbReference>
<keyword evidence="12 14" id="KW-0902">Two-component regulatory system</keyword>
<evidence type="ECO:0000259" key="17">
    <source>
        <dbReference type="PROSITE" id="PS50885"/>
    </source>
</evidence>
<dbReference type="GO" id="GO:0000155">
    <property type="term" value="F:phosphorelay sensor kinase activity"/>
    <property type="evidence" value="ECO:0007669"/>
    <property type="project" value="UniProtKB-UniRule"/>
</dbReference>
<evidence type="ECO:0000256" key="7">
    <source>
        <dbReference type="ARBA" id="ARBA00022692"/>
    </source>
</evidence>
<dbReference type="Gene3D" id="3.30.565.10">
    <property type="entry name" value="Histidine kinase-like ATPase, C-terminal domain"/>
    <property type="match status" value="1"/>
</dbReference>
<gene>
    <name evidence="18" type="ORF">C7I36_15720</name>
</gene>
<comment type="caution">
    <text evidence="18">The sequence shown here is derived from an EMBL/GenBank/DDBJ whole genome shotgun (WGS) entry which is preliminary data.</text>
</comment>
<dbReference type="InterPro" id="IPR005467">
    <property type="entry name" value="His_kinase_dom"/>
</dbReference>
<evidence type="ECO:0000256" key="3">
    <source>
        <dbReference type="ARBA" id="ARBA00022475"/>
    </source>
</evidence>
<keyword evidence="4 14" id="KW-0997">Cell inner membrane</keyword>
<dbReference type="Proteomes" id="UP000242181">
    <property type="component" value="Unassembled WGS sequence"/>
</dbReference>
<dbReference type="PIRSF" id="PIRSF003167">
    <property type="entry name" value="STHK_NarX/NarQ"/>
    <property type="match status" value="1"/>
</dbReference>
<evidence type="ECO:0000256" key="2">
    <source>
        <dbReference type="ARBA" id="ARBA00004429"/>
    </source>
</evidence>
<dbReference type="OrthoDB" id="9811306at2"/>
<keyword evidence="19" id="KW-1185">Reference proteome</keyword>
<dbReference type="Pfam" id="PF13675">
    <property type="entry name" value="PilJ"/>
    <property type="match status" value="1"/>
</dbReference>
<dbReference type="SMART" id="SM00387">
    <property type="entry name" value="HATPase_c"/>
    <property type="match status" value="1"/>
</dbReference>
<dbReference type="SUPFAM" id="SSF55874">
    <property type="entry name" value="ATPase domain of HSP90 chaperone/DNA topoisomerase II/histidine kinase"/>
    <property type="match status" value="1"/>
</dbReference>
<dbReference type="EMBL" id="PXYH01000028">
    <property type="protein sequence ID" value="PSJ37472.1"/>
    <property type="molecule type" value="Genomic_DNA"/>
</dbReference>
<dbReference type="Gene3D" id="1.10.8.500">
    <property type="entry name" value="HAMP domain in histidine kinase"/>
    <property type="match status" value="1"/>
</dbReference>
<keyword evidence="13 14" id="KW-0472">Membrane</keyword>
<comment type="catalytic activity">
    <reaction evidence="1 14">
        <text>ATP + protein L-histidine = ADP + protein N-phospho-L-histidine.</text>
        <dbReference type="EC" id="2.7.13.3"/>
    </reaction>
</comment>
<feature type="domain" description="Histidine kinase" evidence="16">
    <location>
        <begin position="373"/>
        <end position="565"/>
    </location>
</feature>
<evidence type="ECO:0000256" key="10">
    <source>
        <dbReference type="ARBA" id="ARBA00022840"/>
    </source>
</evidence>
<dbReference type="InterPro" id="IPR050482">
    <property type="entry name" value="Sensor_HK_TwoCompSys"/>
</dbReference>
<dbReference type="InterPro" id="IPR016380">
    <property type="entry name" value="Sig_transdc_His_kin_NarX/NarQ"/>
</dbReference>
<evidence type="ECO:0000256" key="13">
    <source>
        <dbReference type="ARBA" id="ARBA00023136"/>
    </source>
</evidence>
<dbReference type="InterPro" id="IPR003594">
    <property type="entry name" value="HATPase_dom"/>
</dbReference>
<keyword evidence="3 14" id="KW-1003">Cell membrane</keyword>
<keyword evidence="6 14" id="KW-0808">Transferase</keyword>
<feature type="domain" description="HAMP" evidence="17">
    <location>
        <begin position="171"/>
        <end position="223"/>
    </location>
</feature>
<evidence type="ECO:0000256" key="4">
    <source>
        <dbReference type="ARBA" id="ARBA00022519"/>
    </source>
</evidence>
<dbReference type="InterPro" id="IPR042295">
    <property type="entry name" value="NarX-like_N_sf"/>
</dbReference>
<evidence type="ECO:0000256" key="12">
    <source>
        <dbReference type="ARBA" id="ARBA00023012"/>
    </source>
</evidence>
<evidence type="ECO:0000256" key="9">
    <source>
        <dbReference type="ARBA" id="ARBA00022777"/>
    </source>
</evidence>
<dbReference type="GO" id="GO:0005524">
    <property type="term" value="F:ATP binding"/>
    <property type="evidence" value="ECO:0007669"/>
    <property type="project" value="UniProtKB-UniRule"/>
</dbReference>
<dbReference type="EC" id="2.7.13.3" evidence="14"/>
<keyword evidence="5" id="KW-0597">Phosphoprotein</keyword>
<evidence type="ECO:0000256" key="1">
    <source>
        <dbReference type="ARBA" id="ARBA00000085"/>
    </source>
</evidence>
<keyword evidence="7 15" id="KW-0812">Transmembrane</keyword>
<evidence type="ECO:0000256" key="11">
    <source>
        <dbReference type="ARBA" id="ARBA00022989"/>
    </source>
</evidence>
<keyword evidence="8 14" id="KW-0547">Nucleotide-binding</keyword>
<evidence type="ECO:0000256" key="15">
    <source>
        <dbReference type="SAM" id="Phobius"/>
    </source>
</evidence>
<dbReference type="CDD" id="cd16917">
    <property type="entry name" value="HATPase_UhpB-NarQ-NarX-like"/>
    <property type="match status" value="1"/>
</dbReference>
<sequence>MSIPFSRSLLTRITLMMLTLVLLALASLVLSAWLSDKSEGRAYVINKAGSLRMQSYRLLSQLPLAGPEGLQQLEQTLNDPLLIRVLDNDGLGEQRRQLLRHWQPLKAAFAQAEGSHLLAPRVAAFVEVIDQLVARLEQHTEASLQRQSWLQVAMMLAMLMILAASVFYLHRRLLTPLRRLLLVARAVGRADFGSRCEVGGNDEMAVLADTMDTMNRQLSELYGQLEQKVEQQTRALVRSNQILSTLYETQRELQGVEPLHRRLPPLLSRLEQISPLRQICIHLHEGDDDSPFEALTACSDNSGPRQPPNYRWPLQDSNGQYGMVLAVCPPQAGLDEEQQQLLTSIFDQITTAIALERRQHQHQQLQLMEERATIARELHDSLAQALTYLKLQVSYVQLQLPNPSPEVASGLDEMREGLNNAYRQLRELLTTFRLTLDKPGLYAALSDTLSEFGRRLGFAIDFDYRLSPHRLTPNQTIHLVQITREALHNVFKHASASQVAVRVWQQDQEICLAVEDNGRGLADNAGQGQHYGLRIMQDRAASLGGSLHIGAGQQGGTRLQVCFRP</sequence>
<protein>
    <recommendedName>
        <fullName evidence="14">Sensor protein</fullName>
        <ecNumber evidence="14">2.7.13.3</ecNumber>
    </recommendedName>
</protein>
<dbReference type="AlphaFoldDB" id="A0A2P7QHM5"/>
<comment type="subcellular location">
    <subcellularLocation>
        <location evidence="2">Cell inner membrane</location>
        <topology evidence="2">Multi-pass membrane protein</topology>
    </subcellularLocation>
</comment>
<evidence type="ECO:0000256" key="8">
    <source>
        <dbReference type="ARBA" id="ARBA00022741"/>
    </source>
</evidence>
<dbReference type="Gene3D" id="1.20.120.960">
    <property type="entry name" value="Histidine kinase NarX, sensor domain"/>
    <property type="match status" value="1"/>
</dbReference>
<dbReference type="PROSITE" id="PS50885">
    <property type="entry name" value="HAMP"/>
    <property type="match status" value="1"/>
</dbReference>
<proteinExistence type="predicted"/>
<feature type="transmembrane region" description="Helical" evidence="15">
    <location>
        <begin position="149"/>
        <end position="169"/>
    </location>
</feature>
<dbReference type="GO" id="GO:0046983">
    <property type="term" value="F:protein dimerization activity"/>
    <property type="evidence" value="ECO:0007669"/>
    <property type="project" value="UniProtKB-UniRule"/>
</dbReference>
<evidence type="ECO:0000256" key="5">
    <source>
        <dbReference type="ARBA" id="ARBA00022553"/>
    </source>
</evidence>
<dbReference type="PROSITE" id="PS50109">
    <property type="entry name" value="HIS_KIN"/>
    <property type="match status" value="1"/>
</dbReference>
<dbReference type="InterPro" id="IPR029095">
    <property type="entry name" value="NarX-like_N"/>
</dbReference>
<evidence type="ECO:0000256" key="14">
    <source>
        <dbReference type="PIRNR" id="PIRNR003167"/>
    </source>
</evidence>
<dbReference type="InterPro" id="IPR036890">
    <property type="entry name" value="HATPase_C_sf"/>
</dbReference>
<evidence type="ECO:0000313" key="19">
    <source>
        <dbReference type="Proteomes" id="UP000242181"/>
    </source>
</evidence>
<evidence type="ECO:0000256" key="6">
    <source>
        <dbReference type="ARBA" id="ARBA00022679"/>
    </source>
</evidence>
<dbReference type="Pfam" id="PF02518">
    <property type="entry name" value="HATPase_c"/>
    <property type="match status" value="1"/>
</dbReference>
<dbReference type="PANTHER" id="PTHR24421:SF51">
    <property type="entry name" value="NITRATE_NITRITE SENSOR PROTEIN NARX"/>
    <property type="match status" value="1"/>
</dbReference>
<dbReference type="Pfam" id="PF07730">
    <property type="entry name" value="HisKA_3"/>
    <property type="match status" value="1"/>
</dbReference>
<reference evidence="18 19" key="1">
    <citation type="submission" date="2018-03" db="EMBL/GenBank/DDBJ databases">
        <title>The draft genome of Zobellella taiwanensis JCM 13381.</title>
        <authorList>
            <person name="Liu L."/>
            <person name="Li L."/>
            <person name="Wang T."/>
            <person name="Zhang X."/>
            <person name="Liang L."/>
        </authorList>
    </citation>
    <scope>NUCLEOTIDE SEQUENCE [LARGE SCALE GENOMIC DNA]</scope>
    <source>
        <strain evidence="18 19">JCM 13381</strain>
    </source>
</reference>
<evidence type="ECO:0000313" key="18">
    <source>
        <dbReference type="EMBL" id="PSJ37472.1"/>
    </source>
</evidence>
<name>A0A2P7QHM5_9GAMM</name>
<organism evidence="18 19">
    <name type="scientific">Zobellella taiwanensis</name>
    <dbReference type="NCBI Taxonomy" id="347535"/>
    <lineage>
        <taxon>Bacteria</taxon>
        <taxon>Pseudomonadati</taxon>
        <taxon>Pseudomonadota</taxon>
        <taxon>Gammaproteobacteria</taxon>
        <taxon>Aeromonadales</taxon>
        <taxon>Aeromonadaceae</taxon>
        <taxon>Zobellella</taxon>
    </lineage>
</organism>
<dbReference type="CDD" id="cd22900">
    <property type="entry name" value="NarX_sensor"/>
    <property type="match status" value="1"/>
</dbReference>
<dbReference type="GO" id="GO:0005886">
    <property type="term" value="C:plasma membrane"/>
    <property type="evidence" value="ECO:0007669"/>
    <property type="project" value="UniProtKB-SubCell"/>
</dbReference>